<dbReference type="AlphaFoldDB" id="A0A6B2R196"/>
<feature type="coiled-coil region" evidence="1">
    <location>
        <begin position="39"/>
        <end position="85"/>
    </location>
</feature>
<sequence>MQIKRQLPDNVAELQAMLFAQFAAFDELKHEHETLKSSKLDDKEEIKRLNLLLDKLKRMLFGQKSEKLIAQVNQLELEIEELEINQGIRASIIETKADAP</sequence>
<comment type="caution">
    <text evidence="3">The sequence shown here is derived from an EMBL/GenBank/DDBJ whole genome shotgun (WGS) entry which is preliminary data.</text>
</comment>
<evidence type="ECO:0000259" key="2">
    <source>
        <dbReference type="Pfam" id="PF13007"/>
    </source>
</evidence>
<evidence type="ECO:0000313" key="3">
    <source>
        <dbReference type="EMBL" id="NDY84510.1"/>
    </source>
</evidence>
<proteinExistence type="predicted"/>
<name>A0A6B2R196_9BURK</name>
<accession>A0A6B2R196</accession>
<keyword evidence="1" id="KW-0175">Coiled coil</keyword>
<evidence type="ECO:0000256" key="1">
    <source>
        <dbReference type="SAM" id="Coils"/>
    </source>
</evidence>
<reference evidence="3" key="1">
    <citation type="submission" date="2020-02" db="EMBL/GenBank/DDBJ databases">
        <authorList>
            <person name="Chen W.-M."/>
        </authorList>
    </citation>
    <scope>NUCLEOTIDE SEQUENCE</scope>
    <source>
        <strain evidence="3">NBD-18</strain>
    </source>
</reference>
<feature type="non-terminal residue" evidence="3">
    <location>
        <position position="100"/>
    </location>
</feature>
<protein>
    <submittedName>
        <fullName evidence="3">IS66 family transposase</fullName>
    </submittedName>
</protein>
<dbReference type="Pfam" id="PF13007">
    <property type="entry name" value="LZ_Tnp_IS66"/>
    <property type="match status" value="1"/>
</dbReference>
<gene>
    <name evidence="3" type="ORF">G3I67_14895</name>
</gene>
<organism evidence="3">
    <name type="scientific">Sheuella amnicola</name>
    <dbReference type="NCBI Taxonomy" id="2707330"/>
    <lineage>
        <taxon>Bacteria</taxon>
        <taxon>Pseudomonadati</taxon>
        <taxon>Pseudomonadota</taxon>
        <taxon>Betaproteobacteria</taxon>
        <taxon>Burkholderiales</taxon>
        <taxon>Alcaligenaceae</taxon>
        <taxon>Sheuella</taxon>
    </lineage>
</organism>
<dbReference type="EMBL" id="JAAGRN010000028">
    <property type="protein sequence ID" value="NDY84510.1"/>
    <property type="molecule type" value="Genomic_DNA"/>
</dbReference>
<feature type="domain" description="Transposase TnpC homeodomain" evidence="2">
    <location>
        <begin position="48"/>
        <end position="85"/>
    </location>
</feature>
<dbReference type="InterPro" id="IPR024463">
    <property type="entry name" value="Transposase_TnpC_homeodom"/>
</dbReference>